<dbReference type="InterPro" id="IPR050156">
    <property type="entry name" value="TC-AMP_synthase_SUA5"/>
</dbReference>
<dbReference type="Pfam" id="PF03481">
    <property type="entry name" value="Sua5_C"/>
    <property type="match status" value="1"/>
</dbReference>
<keyword evidence="8 13" id="KW-0548">Nucleotidyltransferase</keyword>
<dbReference type="EC" id="2.7.7.87" evidence="3 13"/>
<dbReference type="InterPro" id="IPR038385">
    <property type="entry name" value="Sua5/YwlC_C"/>
</dbReference>
<dbReference type="EMBL" id="DSKI01000659">
    <property type="protein sequence ID" value="HEB44555.1"/>
    <property type="molecule type" value="Genomic_DNA"/>
</dbReference>
<dbReference type="InterPro" id="IPR010923">
    <property type="entry name" value="T(6)A37_SUA5"/>
</dbReference>
<evidence type="ECO:0000256" key="6">
    <source>
        <dbReference type="ARBA" id="ARBA00022679"/>
    </source>
</evidence>
<evidence type="ECO:0000256" key="4">
    <source>
        <dbReference type="ARBA" id="ARBA00015492"/>
    </source>
</evidence>
<feature type="binding site" evidence="14">
    <location>
        <position position="196"/>
    </location>
    <ligand>
        <name>ATP</name>
        <dbReference type="ChEBI" id="CHEBI:30616"/>
    </ligand>
</feature>
<feature type="binding site" evidence="14">
    <location>
        <position position="182"/>
    </location>
    <ligand>
        <name>L-threonine</name>
        <dbReference type="ChEBI" id="CHEBI:57926"/>
    </ligand>
</feature>
<dbReference type="Gene3D" id="3.90.870.10">
    <property type="entry name" value="DHBP synthase"/>
    <property type="match status" value="1"/>
</dbReference>
<organism evidence="16">
    <name type="scientific">Agrobacterium albertimagni</name>
    <dbReference type="NCBI Taxonomy" id="147266"/>
    <lineage>
        <taxon>Bacteria</taxon>
        <taxon>Pseudomonadati</taxon>
        <taxon>Pseudomonadota</taxon>
        <taxon>Alphaproteobacteria</taxon>
        <taxon>Hyphomicrobiales</taxon>
        <taxon>Rhizobiaceae</taxon>
        <taxon>Rhizobium/Agrobacterium group</taxon>
        <taxon>Agrobacterium</taxon>
    </lineage>
</organism>
<evidence type="ECO:0000256" key="7">
    <source>
        <dbReference type="ARBA" id="ARBA00022694"/>
    </source>
</evidence>
<comment type="function">
    <text evidence="13">Required for the formation of a threonylcarbamoyl group on adenosine at position 37 (t(6)A37) in tRNAs that read codons beginning with adenine.</text>
</comment>
<evidence type="ECO:0000259" key="15">
    <source>
        <dbReference type="PROSITE" id="PS51163"/>
    </source>
</evidence>
<evidence type="ECO:0000256" key="1">
    <source>
        <dbReference type="ARBA" id="ARBA00004496"/>
    </source>
</evidence>
<evidence type="ECO:0000256" key="14">
    <source>
        <dbReference type="PIRSR" id="PIRSR004930-1"/>
    </source>
</evidence>
<keyword evidence="6 13" id="KW-0808">Transferase</keyword>
<dbReference type="Gene3D" id="3.40.50.11030">
    <property type="entry name" value="Threonylcarbamoyl-AMP synthase, C-terminal domain"/>
    <property type="match status" value="1"/>
</dbReference>
<accession>A0A7C1NUG2</accession>
<evidence type="ECO:0000256" key="9">
    <source>
        <dbReference type="ARBA" id="ARBA00022741"/>
    </source>
</evidence>
<dbReference type="GO" id="GO:0006450">
    <property type="term" value="P:regulation of translational fidelity"/>
    <property type="evidence" value="ECO:0007669"/>
    <property type="project" value="TreeGrafter"/>
</dbReference>
<feature type="binding site" evidence="14">
    <location>
        <position position="63"/>
    </location>
    <ligand>
        <name>ATP</name>
        <dbReference type="ChEBI" id="CHEBI:30616"/>
    </ligand>
</feature>
<feature type="binding site" evidence="14">
    <location>
        <position position="144"/>
    </location>
    <ligand>
        <name>ATP</name>
        <dbReference type="ChEBI" id="CHEBI:30616"/>
    </ligand>
</feature>
<comment type="similarity">
    <text evidence="2 13">Belongs to the SUA5 family.</text>
</comment>
<evidence type="ECO:0000313" key="16">
    <source>
        <dbReference type="EMBL" id="HEB44555.1"/>
    </source>
</evidence>
<keyword evidence="9 13" id="KW-0547">Nucleotide-binding</keyword>
<comment type="caution">
    <text evidence="16">The sequence shown here is derived from an EMBL/GenBank/DDBJ whole genome shotgun (WGS) entry which is preliminary data.</text>
</comment>
<dbReference type="InterPro" id="IPR005145">
    <property type="entry name" value="Sua5_C"/>
</dbReference>
<dbReference type="PROSITE" id="PS51163">
    <property type="entry name" value="YRDC"/>
    <property type="match status" value="1"/>
</dbReference>
<evidence type="ECO:0000256" key="2">
    <source>
        <dbReference type="ARBA" id="ARBA00007663"/>
    </source>
</evidence>
<dbReference type="SUPFAM" id="SSF55821">
    <property type="entry name" value="YrdC/RibB"/>
    <property type="match status" value="1"/>
</dbReference>
<comment type="catalytic activity">
    <reaction evidence="12 13">
        <text>L-threonine + hydrogencarbonate + ATP = L-threonylcarbamoyladenylate + diphosphate + H2O</text>
        <dbReference type="Rhea" id="RHEA:36407"/>
        <dbReference type="ChEBI" id="CHEBI:15377"/>
        <dbReference type="ChEBI" id="CHEBI:17544"/>
        <dbReference type="ChEBI" id="CHEBI:30616"/>
        <dbReference type="ChEBI" id="CHEBI:33019"/>
        <dbReference type="ChEBI" id="CHEBI:57926"/>
        <dbReference type="ChEBI" id="CHEBI:73682"/>
        <dbReference type="EC" id="2.7.7.87"/>
    </reaction>
</comment>
<evidence type="ECO:0000256" key="12">
    <source>
        <dbReference type="ARBA" id="ARBA00048366"/>
    </source>
</evidence>
<feature type="binding site" evidence="14">
    <location>
        <position position="142"/>
    </location>
    <ligand>
        <name>L-threonine</name>
        <dbReference type="ChEBI" id="CHEBI:57926"/>
    </ligand>
</feature>
<keyword evidence="7 13" id="KW-0819">tRNA processing</keyword>
<dbReference type="InterPro" id="IPR017945">
    <property type="entry name" value="DHBP_synth_RibB-like_a/b_dom"/>
</dbReference>
<dbReference type="PANTHER" id="PTHR17490:SF16">
    <property type="entry name" value="THREONYLCARBAMOYL-AMP SYNTHASE"/>
    <property type="match status" value="1"/>
</dbReference>
<keyword evidence="10 13" id="KW-0067">ATP-binding</keyword>
<name>A0A7C1NUG2_9HYPH</name>
<feature type="domain" description="YrdC-like" evidence="15">
    <location>
        <begin position="14"/>
        <end position="200"/>
    </location>
</feature>
<proteinExistence type="inferred from homology"/>
<feature type="binding site" evidence="14">
    <location>
        <position position="36"/>
    </location>
    <ligand>
        <name>L-threonine</name>
        <dbReference type="ChEBI" id="CHEBI:57926"/>
    </ligand>
</feature>
<dbReference type="InterPro" id="IPR006070">
    <property type="entry name" value="Sua5-like_dom"/>
</dbReference>
<feature type="binding site" evidence="14">
    <location>
        <position position="119"/>
    </location>
    <ligand>
        <name>ATP</name>
        <dbReference type="ChEBI" id="CHEBI:30616"/>
    </ligand>
</feature>
<evidence type="ECO:0000256" key="11">
    <source>
        <dbReference type="ARBA" id="ARBA00029774"/>
    </source>
</evidence>
<dbReference type="GO" id="GO:0008033">
    <property type="term" value="P:tRNA processing"/>
    <property type="evidence" value="ECO:0007669"/>
    <property type="project" value="UniProtKB-KW"/>
</dbReference>
<protein>
    <recommendedName>
        <fullName evidence="4 13">Threonylcarbamoyl-AMP synthase</fullName>
        <shortName evidence="13">TC-AMP synthase</shortName>
        <ecNumber evidence="3 13">2.7.7.87</ecNumber>
    </recommendedName>
    <alternativeName>
        <fullName evidence="11 13">L-threonylcarbamoyladenylate synthase</fullName>
    </alternativeName>
</protein>
<evidence type="ECO:0000256" key="5">
    <source>
        <dbReference type="ARBA" id="ARBA00022490"/>
    </source>
</evidence>
<evidence type="ECO:0000256" key="8">
    <source>
        <dbReference type="ARBA" id="ARBA00022695"/>
    </source>
</evidence>
<dbReference type="NCBIfam" id="TIGR00057">
    <property type="entry name" value="L-threonylcarbamoyladenylate synthase"/>
    <property type="match status" value="1"/>
</dbReference>
<sequence length="330" mass="34248">MARIIPIAHYTDKAEAISAATEVLLRHLPVAIPTETVYGLAADATHPTAITSIYETKGRPRFNPLICHMADLAMAERYAVFDPISRKLAEAFWPGPLTLVLPLKENSGIHPLATAGLDTVGIRVPVGFTAELIRSLGRPLAAPSANSSGRISPTTAQHVDADLGQKIEVIVDGGPCPVGVESTIVKVEDGEIRLLRPGGIAVEAIESVTGKPVVRPKASGTAAIEAPGMLASHYAPNAAVRLKATEVSAGEALIAFGPDDISGAAAAHALFNLSPTADLTEAASNLFDYLKRADASGATGIAVMQIPDEGLGEAINDRLMRAAAPRGTEG</sequence>
<evidence type="ECO:0000256" key="10">
    <source>
        <dbReference type="ARBA" id="ARBA00022840"/>
    </source>
</evidence>
<evidence type="ECO:0000256" key="3">
    <source>
        <dbReference type="ARBA" id="ARBA00012584"/>
    </source>
</evidence>
<keyword evidence="5 13" id="KW-0963">Cytoplasm</keyword>
<comment type="subcellular location">
    <subcellularLocation>
        <location evidence="1 13">Cytoplasm</location>
    </subcellularLocation>
</comment>
<dbReference type="GO" id="GO:0005524">
    <property type="term" value="F:ATP binding"/>
    <property type="evidence" value="ECO:0007669"/>
    <property type="project" value="UniProtKB-UniRule"/>
</dbReference>
<dbReference type="PIRSF" id="PIRSF004930">
    <property type="entry name" value="Tln_factor_SUA5"/>
    <property type="match status" value="1"/>
</dbReference>
<dbReference type="GO" id="GO:0003725">
    <property type="term" value="F:double-stranded RNA binding"/>
    <property type="evidence" value="ECO:0007669"/>
    <property type="project" value="UniProtKB-UniRule"/>
</dbReference>
<dbReference type="GO" id="GO:0061710">
    <property type="term" value="F:L-threonylcarbamoyladenylate synthase"/>
    <property type="evidence" value="ECO:0007669"/>
    <property type="project" value="UniProtKB-EC"/>
</dbReference>
<feature type="binding site" evidence="14">
    <location>
        <position position="59"/>
    </location>
    <ligand>
        <name>ATP</name>
        <dbReference type="ChEBI" id="CHEBI:30616"/>
    </ligand>
</feature>
<feature type="binding site" evidence="14">
    <location>
        <position position="152"/>
    </location>
    <ligand>
        <name>ATP</name>
        <dbReference type="ChEBI" id="CHEBI:30616"/>
    </ligand>
</feature>
<dbReference type="GO" id="GO:0005737">
    <property type="term" value="C:cytoplasm"/>
    <property type="evidence" value="ECO:0007669"/>
    <property type="project" value="UniProtKB-SubCell"/>
</dbReference>
<dbReference type="Pfam" id="PF01300">
    <property type="entry name" value="Sua5_yciO_yrdC"/>
    <property type="match status" value="1"/>
</dbReference>
<evidence type="ECO:0000256" key="13">
    <source>
        <dbReference type="PIRNR" id="PIRNR004930"/>
    </source>
</evidence>
<dbReference type="AlphaFoldDB" id="A0A7C1NUG2"/>
<dbReference type="PANTHER" id="PTHR17490">
    <property type="entry name" value="SUA5"/>
    <property type="match status" value="1"/>
</dbReference>
<reference evidence="16" key="1">
    <citation type="journal article" date="2020" name="mSystems">
        <title>Genome- and Community-Level Interaction Insights into Carbon Utilization and Element Cycling Functions of Hydrothermarchaeota in Hydrothermal Sediment.</title>
        <authorList>
            <person name="Zhou Z."/>
            <person name="Liu Y."/>
            <person name="Xu W."/>
            <person name="Pan J."/>
            <person name="Luo Z.H."/>
            <person name="Li M."/>
        </authorList>
    </citation>
    <scope>NUCLEOTIDE SEQUENCE [LARGE SCALE GENOMIC DNA]</scope>
    <source>
        <strain evidence="16">SpSt-243</strain>
    </source>
</reference>
<feature type="binding site" evidence="14">
    <location>
        <position position="234"/>
    </location>
    <ligand>
        <name>ATP</name>
        <dbReference type="ChEBI" id="CHEBI:30616"/>
    </ligand>
</feature>
<feature type="binding site" evidence="14">
    <location>
        <position position="123"/>
    </location>
    <ligand>
        <name>L-threonine</name>
        <dbReference type="ChEBI" id="CHEBI:57926"/>
    </ligand>
</feature>
<feature type="binding site" evidence="14">
    <location>
        <position position="68"/>
    </location>
    <ligand>
        <name>L-threonine</name>
        <dbReference type="ChEBI" id="CHEBI:57926"/>
    </ligand>
</feature>
<dbReference type="GO" id="GO:0000049">
    <property type="term" value="F:tRNA binding"/>
    <property type="evidence" value="ECO:0007669"/>
    <property type="project" value="TreeGrafter"/>
</dbReference>
<gene>
    <name evidence="16" type="ORF">ENP70_12870</name>
</gene>